<name>A0AAF0E2K4_9BASI</name>
<dbReference type="InterPro" id="IPR033121">
    <property type="entry name" value="PEPTIDASE_A1"/>
</dbReference>
<dbReference type="PROSITE" id="PS51767">
    <property type="entry name" value="PEPTIDASE_A1"/>
    <property type="match status" value="1"/>
</dbReference>
<dbReference type="PROSITE" id="PS00141">
    <property type="entry name" value="ASP_PROTEASE"/>
    <property type="match status" value="1"/>
</dbReference>
<dbReference type="InterPro" id="IPR001461">
    <property type="entry name" value="Aspartic_peptidase_A1"/>
</dbReference>
<dbReference type="AlphaFoldDB" id="A0AAF0E2K4"/>
<comment type="similarity">
    <text evidence="1 4">Belongs to the peptidase A1 family.</text>
</comment>
<accession>A0AAF0E2K4</accession>
<gene>
    <name evidence="6" type="ORF">MOBT1_003365</name>
</gene>
<dbReference type="PRINTS" id="PR00792">
    <property type="entry name" value="PEPSIN"/>
</dbReference>
<sequence>MAELERWVTRHQAYVQHKYTPRAKRSLEQVALTNYRSDGMWVATIMVGTPGQSLRVVVDTGSADLWLTSKAFSPKDSSSFQNLNQPFSIRYNIGNAHGYAGKDRVAIGNVVSDSQALGVVDATDELNFPSKVSGVLGLAQSDLSVTKAMPFWEVAKMDAPIFSLYLKRDRILRPTEKGKVGGVLTLGGTNSSLYEGDIDYIDVVNSKHWQIPMEGLMIGDTRIHLKRDTTAFFDSGTALIGGPSAEVHRVYAQIPGSRMMDNVTGHYTYPCHISPNVSFSFGQRNYVVSDSDFQAMVVEDHKNATSKQCLGALYALEGKINQGRWLMGAAFMKNVYTVMDGGERKRVGFARLKQVNNNGTLTGPAIRTSGAASLAPPTHALLFIGVAFFVLSHY</sequence>
<reference evidence="6" key="1">
    <citation type="submission" date="2023-03" db="EMBL/GenBank/DDBJ databases">
        <title>Mating type loci evolution in Malassezia.</title>
        <authorList>
            <person name="Coelho M.A."/>
        </authorList>
    </citation>
    <scope>NUCLEOTIDE SEQUENCE</scope>
    <source>
        <strain evidence="6">CBS 7876</strain>
    </source>
</reference>
<dbReference type="EMBL" id="CP119942">
    <property type="protein sequence ID" value="WFD04651.1"/>
    <property type="molecule type" value="Genomic_DNA"/>
</dbReference>
<dbReference type="SUPFAM" id="SSF50630">
    <property type="entry name" value="Acid proteases"/>
    <property type="match status" value="1"/>
</dbReference>
<dbReference type="GO" id="GO:0004190">
    <property type="term" value="F:aspartic-type endopeptidase activity"/>
    <property type="evidence" value="ECO:0007669"/>
    <property type="project" value="UniProtKB-KW"/>
</dbReference>
<feature type="active site" evidence="3">
    <location>
        <position position="234"/>
    </location>
</feature>
<keyword evidence="2 4" id="KW-0064">Aspartyl protease</keyword>
<evidence type="ECO:0000313" key="7">
    <source>
        <dbReference type="Proteomes" id="UP001214603"/>
    </source>
</evidence>
<dbReference type="Gene3D" id="2.40.70.10">
    <property type="entry name" value="Acid Proteases"/>
    <property type="match status" value="2"/>
</dbReference>
<protein>
    <submittedName>
        <fullName evidence="6">Cathepsin D</fullName>
        <ecNumber evidence="6">3.4.23.5</ecNumber>
    </submittedName>
</protein>
<dbReference type="EC" id="3.4.23.5" evidence="6"/>
<evidence type="ECO:0000256" key="3">
    <source>
        <dbReference type="PIRSR" id="PIRSR601461-1"/>
    </source>
</evidence>
<keyword evidence="4 6" id="KW-0378">Hydrolase</keyword>
<organism evidence="6 7">
    <name type="scientific">Malassezia obtusa</name>
    <dbReference type="NCBI Taxonomy" id="76774"/>
    <lineage>
        <taxon>Eukaryota</taxon>
        <taxon>Fungi</taxon>
        <taxon>Dikarya</taxon>
        <taxon>Basidiomycota</taxon>
        <taxon>Ustilaginomycotina</taxon>
        <taxon>Malasseziomycetes</taxon>
        <taxon>Malasseziales</taxon>
        <taxon>Malasseziaceae</taxon>
        <taxon>Malassezia</taxon>
    </lineage>
</organism>
<evidence type="ECO:0000313" key="6">
    <source>
        <dbReference type="EMBL" id="WFD04651.1"/>
    </source>
</evidence>
<evidence type="ECO:0000256" key="1">
    <source>
        <dbReference type="ARBA" id="ARBA00007447"/>
    </source>
</evidence>
<dbReference type="Proteomes" id="UP001214603">
    <property type="component" value="Chromosome 9"/>
</dbReference>
<feature type="active site" evidence="3">
    <location>
        <position position="59"/>
    </location>
</feature>
<dbReference type="CDD" id="cd05471">
    <property type="entry name" value="pepsin_like"/>
    <property type="match status" value="1"/>
</dbReference>
<evidence type="ECO:0000259" key="5">
    <source>
        <dbReference type="PROSITE" id="PS51767"/>
    </source>
</evidence>
<dbReference type="InterPro" id="IPR034164">
    <property type="entry name" value="Pepsin-like_dom"/>
</dbReference>
<dbReference type="PANTHER" id="PTHR47966">
    <property type="entry name" value="BETA-SITE APP-CLEAVING ENZYME, ISOFORM A-RELATED"/>
    <property type="match status" value="1"/>
</dbReference>
<keyword evidence="4" id="KW-0645">Protease</keyword>
<dbReference type="InterPro" id="IPR021109">
    <property type="entry name" value="Peptidase_aspartic_dom_sf"/>
</dbReference>
<evidence type="ECO:0000256" key="2">
    <source>
        <dbReference type="ARBA" id="ARBA00022750"/>
    </source>
</evidence>
<evidence type="ECO:0000256" key="4">
    <source>
        <dbReference type="RuleBase" id="RU000454"/>
    </source>
</evidence>
<dbReference type="GO" id="GO:0006508">
    <property type="term" value="P:proteolysis"/>
    <property type="evidence" value="ECO:0007669"/>
    <property type="project" value="UniProtKB-KW"/>
</dbReference>
<dbReference type="InterPro" id="IPR001969">
    <property type="entry name" value="Aspartic_peptidase_AS"/>
</dbReference>
<feature type="domain" description="Peptidase A1" evidence="5">
    <location>
        <begin position="41"/>
        <end position="350"/>
    </location>
</feature>
<dbReference type="Pfam" id="PF00026">
    <property type="entry name" value="Asp"/>
    <property type="match status" value="1"/>
</dbReference>
<keyword evidence="7" id="KW-1185">Reference proteome</keyword>
<proteinExistence type="inferred from homology"/>
<dbReference type="PANTHER" id="PTHR47966:SF51">
    <property type="entry name" value="BETA-SITE APP-CLEAVING ENZYME, ISOFORM A-RELATED"/>
    <property type="match status" value="1"/>
</dbReference>